<dbReference type="Proteomes" id="UP000248597">
    <property type="component" value="Unassembled WGS sequence"/>
</dbReference>
<keyword evidence="1 2" id="KW-0238">DNA-binding</keyword>
<accession>A0A2W5L081</accession>
<dbReference type="SUPFAM" id="SSF48498">
    <property type="entry name" value="Tetracyclin repressor-like, C-terminal domain"/>
    <property type="match status" value="1"/>
</dbReference>
<dbReference type="InterPro" id="IPR050109">
    <property type="entry name" value="HTH-type_TetR-like_transc_reg"/>
</dbReference>
<dbReference type="InterPro" id="IPR009057">
    <property type="entry name" value="Homeodomain-like_sf"/>
</dbReference>
<dbReference type="AlphaFoldDB" id="A0A2W5L081"/>
<dbReference type="EMBL" id="QFPJ01000013">
    <property type="protein sequence ID" value="PZQ22636.1"/>
    <property type="molecule type" value="Genomic_DNA"/>
</dbReference>
<gene>
    <name evidence="4" type="ORF">DI569_07880</name>
</gene>
<dbReference type="PANTHER" id="PTHR30055:SF181">
    <property type="entry name" value="BLR6905 PROTEIN"/>
    <property type="match status" value="1"/>
</dbReference>
<proteinExistence type="predicted"/>
<dbReference type="InterPro" id="IPR001647">
    <property type="entry name" value="HTH_TetR"/>
</dbReference>
<dbReference type="InterPro" id="IPR036271">
    <property type="entry name" value="Tet_transcr_reg_TetR-rel_C_sf"/>
</dbReference>
<evidence type="ECO:0000313" key="4">
    <source>
        <dbReference type="EMBL" id="PZQ22636.1"/>
    </source>
</evidence>
<evidence type="ECO:0000256" key="1">
    <source>
        <dbReference type="ARBA" id="ARBA00023125"/>
    </source>
</evidence>
<dbReference type="SUPFAM" id="SSF46689">
    <property type="entry name" value="Homeodomain-like"/>
    <property type="match status" value="1"/>
</dbReference>
<dbReference type="Gene3D" id="1.10.357.10">
    <property type="entry name" value="Tetracycline Repressor, domain 2"/>
    <property type="match status" value="1"/>
</dbReference>
<feature type="domain" description="HTH tetR-type" evidence="3">
    <location>
        <begin position="31"/>
        <end position="91"/>
    </location>
</feature>
<dbReference type="PANTHER" id="PTHR30055">
    <property type="entry name" value="HTH-TYPE TRANSCRIPTIONAL REGULATOR RUTR"/>
    <property type="match status" value="1"/>
</dbReference>
<dbReference type="GO" id="GO:0000976">
    <property type="term" value="F:transcription cis-regulatory region binding"/>
    <property type="evidence" value="ECO:0007669"/>
    <property type="project" value="TreeGrafter"/>
</dbReference>
<protein>
    <recommendedName>
        <fullName evidence="3">HTH tetR-type domain-containing protein</fullName>
    </recommendedName>
</protein>
<dbReference type="Pfam" id="PF00440">
    <property type="entry name" value="TetR_N"/>
    <property type="match status" value="1"/>
</dbReference>
<dbReference type="GO" id="GO:0003700">
    <property type="term" value="F:DNA-binding transcription factor activity"/>
    <property type="evidence" value="ECO:0007669"/>
    <property type="project" value="TreeGrafter"/>
</dbReference>
<name>A0A2W5L081_SPHMC</name>
<organism evidence="4 5">
    <name type="scientific">Sphingopyxis macrogoltabida</name>
    <name type="common">Sphingomonas macrogoltabidus</name>
    <dbReference type="NCBI Taxonomy" id="33050"/>
    <lineage>
        <taxon>Bacteria</taxon>
        <taxon>Pseudomonadati</taxon>
        <taxon>Pseudomonadota</taxon>
        <taxon>Alphaproteobacteria</taxon>
        <taxon>Sphingomonadales</taxon>
        <taxon>Sphingomonadaceae</taxon>
        <taxon>Sphingopyxis</taxon>
    </lineage>
</organism>
<reference evidence="4 5" key="1">
    <citation type="submission" date="2017-08" db="EMBL/GenBank/DDBJ databases">
        <title>Infants hospitalized years apart are colonized by the same room-sourced microbial strains.</title>
        <authorList>
            <person name="Brooks B."/>
            <person name="Olm M.R."/>
            <person name="Firek B.A."/>
            <person name="Baker R."/>
            <person name="Thomas B.C."/>
            <person name="Morowitz M.J."/>
            <person name="Banfield J.F."/>
        </authorList>
    </citation>
    <scope>NUCLEOTIDE SEQUENCE [LARGE SCALE GENOMIC DNA]</scope>
    <source>
        <strain evidence="4">S2_005_003_R2_47</strain>
    </source>
</reference>
<evidence type="ECO:0000313" key="5">
    <source>
        <dbReference type="Proteomes" id="UP000248597"/>
    </source>
</evidence>
<feature type="DNA-binding region" description="H-T-H motif" evidence="2">
    <location>
        <begin position="54"/>
        <end position="73"/>
    </location>
</feature>
<dbReference type="PROSITE" id="PS50977">
    <property type="entry name" value="HTH_TETR_2"/>
    <property type="match status" value="1"/>
</dbReference>
<comment type="caution">
    <text evidence="4">The sequence shown here is derived from an EMBL/GenBank/DDBJ whole genome shotgun (WGS) entry which is preliminary data.</text>
</comment>
<evidence type="ECO:0000259" key="3">
    <source>
        <dbReference type="PROSITE" id="PS50977"/>
    </source>
</evidence>
<sequence length="230" mass="26070">MPSKTKKLAPVDPDFEVGAIVNVRKRQARSAETRTNILAAATQEFAELGFNGATTRSIAQRANVQHNLVIYHFETKIGIWQAVMRHAIGWYHRAFEERIEGLRGVDPVTTLRLLQIDFVRMAAEHPELHWLMSHEAGQRGERIEWIVANLLGGSFNKWRDLIVAAQEAGAYVKGDPYHLHYLFIGAAGRIFMLSAEVEKIIGRSPFDPDFVEEHVQIVQDLFFRDPPAST</sequence>
<evidence type="ECO:0000256" key="2">
    <source>
        <dbReference type="PROSITE-ProRule" id="PRU00335"/>
    </source>
</evidence>